<dbReference type="InterPro" id="IPR004293">
    <property type="entry name" value="Coronavirus_Orf3a/b"/>
</dbReference>
<comment type="subcellular location">
    <subcellularLocation>
        <location evidence="1">Host membrane</location>
        <topology evidence="1">Multi-pass membrane protein</topology>
    </subcellularLocation>
</comment>
<keyword evidence="3 6" id="KW-1043">Host membrane</keyword>
<evidence type="ECO:0000256" key="6">
    <source>
        <dbReference type="PROSITE-ProRule" id="PRU01311"/>
    </source>
</evidence>
<evidence type="ECO:0000256" key="1">
    <source>
        <dbReference type="ARBA" id="ARBA00004301"/>
    </source>
</evidence>
<dbReference type="InterPro" id="IPR046446">
    <property type="entry name" value="a/bCoV_VIROPORIN_3A-like_CD"/>
</dbReference>
<dbReference type="GO" id="GO:0033644">
    <property type="term" value="C:host cell membrane"/>
    <property type="evidence" value="ECO:0007669"/>
    <property type="project" value="UniProtKB-SubCell"/>
</dbReference>
<evidence type="ECO:0000259" key="9">
    <source>
        <dbReference type="PROSITE" id="PS51967"/>
    </source>
</evidence>
<feature type="domain" description="CoV 3a-like viroporin CD" evidence="9">
    <location>
        <begin position="128"/>
        <end position="207"/>
    </location>
</feature>
<accession>A0A2D1BJ51</accession>
<dbReference type="Pfam" id="PF03053">
    <property type="entry name" value="Corona_NS3b"/>
    <property type="match status" value="1"/>
</dbReference>
<proteinExistence type="predicted"/>
<keyword evidence="5 6" id="KW-0472">Membrane</keyword>
<reference evidence="10" key="1">
    <citation type="journal article" date="2017" name="Vet. Microbiol.">
        <title>Discovery of a novel swine enteric aplphacoronavirus.</title>
        <authorList>
            <person name="Pan Y."/>
            <person name="Tian X."/>
            <person name="Qin P."/>
            <person name="Wang B."/>
            <person name="Zhao P."/>
            <person name="Yang Y.-L."/>
            <person name="Wang L."/>
            <person name="Wang D."/>
            <person name="Song Y."/>
            <person name="Zhang X."/>
            <person name="Huang Y.-W."/>
        </authorList>
    </citation>
    <scope>NUCLEOTIDE SEQUENCE</scope>
    <source>
        <strain evidence="10">Swine enteric alphacoronavirus CH/GD-01/2017/P2</strain>
    </source>
</reference>
<evidence type="ECO:0000259" key="8">
    <source>
        <dbReference type="PROSITE" id="PS51966"/>
    </source>
</evidence>
<name>A0A2D1BJ51_9ALPC</name>
<sequence length="229" mass="25826">MFGGLFQLTLEGVVNSTIRAAKLDPNDEAIIREQVQPAINGANMLGYMLTSMFVWYFALYKPSTRRGRIAMFVSKLLVIFAYVPIIAYCGGVVDSCIILVAVVSRLLYTSYYAFCYRSFAFVLFNAPTLCFINGTVCLYSRITKVADYIALYGGHHYVTIETTAVEFAHKDSLYVAIRGKKELNLYLSKAMELSDSAYIYLFTNTPFVGIYNANFQLQETQLNYVSEDC</sequence>
<evidence type="ECO:0000256" key="2">
    <source>
        <dbReference type="ARBA" id="ARBA00022692"/>
    </source>
</evidence>
<dbReference type="PROSITE" id="PS51967">
    <property type="entry name" value="COV_VIROPORIN_3A_CD"/>
    <property type="match status" value="1"/>
</dbReference>
<keyword evidence="2 6" id="KW-0812">Transmembrane</keyword>
<feature type="transmembrane region" description="Helical" evidence="7">
    <location>
        <begin position="119"/>
        <end position="139"/>
    </location>
</feature>
<dbReference type="InterPro" id="IPR046445">
    <property type="entry name" value="a/bCoV_VIROPORIN_3A-like_TM"/>
</dbReference>
<feature type="domain" description="CoV 3a-like viroporin TM" evidence="8">
    <location>
        <begin position="34"/>
        <end position="124"/>
    </location>
</feature>
<feature type="transmembrane region" description="Helical" evidence="7">
    <location>
        <begin position="79"/>
        <end position="107"/>
    </location>
</feature>
<protein>
    <submittedName>
        <fullName evidence="10">ORF3 protein</fullName>
    </submittedName>
</protein>
<organism evidence="10">
    <name type="scientific">Rhinolophus bat coronavirus HKU2</name>
    <dbReference type="NCBI Taxonomy" id="693998"/>
    <lineage>
        <taxon>Viruses</taxon>
        <taxon>Riboviria</taxon>
        <taxon>Orthornavirae</taxon>
        <taxon>Pisuviricota</taxon>
        <taxon>Pisoniviricetes</taxon>
        <taxon>Nidovirales</taxon>
        <taxon>Cornidovirineae</taxon>
        <taxon>Coronaviridae</taxon>
        <taxon>Orthocoronavirinae</taxon>
        <taxon>Alphacoronavirus</taxon>
        <taxon>Rhinacovirus</taxon>
        <taxon>Alphacoronavirus rhinolophi</taxon>
    </lineage>
</organism>
<evidence type="ECO:0000313" key="10">
    <source>
        <dbReference type="EMBL" id="ATN23890.1"/>
    </source>
</evidence>
<dbReference type="GO" id="GO:0016020">
    <property type="term" value="C:membrane"/>
    <property type="evidence" value="ECO:0007669"/>
    <property type="project" value="UniProtKB-UniRule"/>
</dbReference>
<feature type="transmembrane region" description="Helical" evidence="7">
    <location>
        <begin position="38"/>
        <end position="58"/>
    </location>
</feature>
<evidence type="ECO:0000256" key="7">
    <source>
        <dbReference type="SAM" id="Phobius"/>
    </source>
</evidence>
<keyword evidence="4 6" id="KW-1133">Transmembrane helix</keyword>
<dbReference type="EMBL" id="MF370205">
    <property type="protein sequence ID" value="ATN23890.1"/>
    <property type="molecule type" value="Genomic_RNA"/>
</dbReference>
<dbReference type="PROSITE" id="PS51966">
    <property type="entry name" value="COV_VIROPORIN_3A_TM"/>
    <property type="match status" value="1"/>
</dbReference>
<evidence type="ECO:0000256" key="4">
    <source>
        <dbReference type="ARBA" id="ARBA00022989"/>
    </source>
</evidence>
<evidence type="ECO:0000256" key="5">
    <source>
        <dbReference type="ARBA" id="ARBA00023136"/>
    </source>
</evidence>
<evidence type="ECO:0000256" key="3">
    <source>
        <dbReference type="ARBA" id="ARBA00022870"/>
    </source>
</evidence>
<gene>
    <name evidence="10" type="primary">ORF3</name>
</gene>